<reference evidence="3 4" key="1">
    <citation type="submission" date="2018-10" db="EMBL/GenBank/DDBJ databases">
        <authorList>
            <consortium name="Molecular Microbiology and Infection Unit (UMMI)"/>
            <person name="Machado M."/>
        </authorList>
    </citation>
    <scope>NUCLEOTIDE SEQUENCE [LARGE SCALE GENOMIC DNA]</scope>
    <source>
        <strain evidence="3">FMV2238.02</strain>
    </source>
</reference>
<dbReference type="RefSeq" id="WP_164407428.1">
    <property type="nucleotide sequence ID" value="NZ_CP053792.1"/>
</dbReference>
<name>A0A3P5Y8I7_STRCB</name>
<evidence type="ECO:0000313" key="4">
    <source>
        <dbReference type="Proteomes" id="UP000280759"/>
    </source>
</evidence>
<organism evidence="3 4">
    <name type="scientific">Streptococcus canis</name>
    <dbReference type="NCBI Taxonomy" id="1329"/>
    <lineage>
        <taxon>Bacteria</taxon>
        <taxon>Bacillati</taxon>
        <taxon>Bacillota</taxon>
        <taxon>Bacilli</taxon>
        <taxon>Lactobacillales</taxon>
        <taxon>Streptococcaceae</taxon>
        <taxon>Streptococcus</taxon>
    </lineage>
</organism>
<dbReference type="Proteomes" id="UP000280759">
    <property type="component" value="Unassembled WGS sequence"/>
</dbReference>
<evidence type="ECO:0000256" key="1">
    <source>
        <dbReference type="SAM" id="MobiDB-lite"/>
    </source>
</evidence>
<evidence type="ECO:0000256" key="2">
    <source>
        <dbReference type="SAM" id="SignalP"/>
    </source>
</evidence>
<sequence length="56" mass="6167" precursor="true">MKSRRLIFTGYLIVATLSLINLSPTTVTADSWQPITAKPQESVPDKRAQNEDPGLP</sequence>
<accession>A0A3P5Y8I7</accession>
<protein>
    <submittedName>
        <fullName evidence="3">Uncharacterized protein</fullName>
    </submittedName>
</protein>
<proteinExistence type="predicted"/>
<feature type="region of interest" description="Disordered" evidence="1">
    <location>
        <begin position="30"/>
        <end position="56"/>
    </location>
</feature>
<feature type="signal peptide" evidence="2">
    <location>
        <begin position="1"/>
        <end position="29"/>
    </location>
</feature>
<feature type="chain" id="PRO_5018215900" evidence="2">
    <location>
        <begin position="30"/>
        <end position="56"/>
    </location>
</feature>
<keyword evidence="2" id="KW-0732">Signal</keyword>
<evidence type="ECO:0000313" key="3">
    <source>
        <dbReference type="EMBL" id="VDC42324.1"/>
    </source>
</evidence>
<dbReference type="AlphaFoldDB" id="A0A3P5Y8I7"/>
<dbReference type="EMBL" id="UXEP01000009">
    <property type="protein sequence ID" value="VDC42324.1"/>
    <property type="molecule type" value="Genomic_DNA"/>
</dbReference>
<keyword evidence="4" id="KW-1185">Reference proteome</keyword>
<gene>
    <name evidence="3" type="ORF">FMV2238Y02_07660</name>
</gene>